<dbReference type="GO" id="GO:0000270">
    <property type="term" value="P:peptidoglycan metabolic process"/>
    <property type="evidence" value="ECO:0007669"/>
    <property type="project" value="TreeGrafter"/>
</dbReference>
<dbReference type="CDD" id="cd06259">
    <property type="entry name" value="YdcF-like"/>
    <property type="match status" value="1"/>
</dbReference>
<dbReference type="Proteomes" id="UP000192468">
    <property type="component" value="Unassembled WGS sequence"/>
</dbReference>
<organism evidence="3 4">
    <name type="scientific">Clostridium acidisoli DSM 12555</name>
    <dbReference type="NCBI Taxonomy" id="1121291"/>
    <lineage>
        <taxon>Bacteria</taxon>
        <taxon>Bacillati</taxon>
        <taxon>Bacillota</taxon>
        <taxon>Clostridia</taxon>
        <taxon>Eubacteriales</taxon>
        <taxon>Clostridiaceae</taxon>
        <taxon>Clostridium</taxon>
    </lineage>
</organism>
<accession>A0A1W1XRB3</accession>
<keyword evidence="1" id="KW-0472">Membrane</keyword>
<proteinExistence type="predicted"/>
<reference evidence="3 4" key="1">
    <citation type="submission" date="2017-04" db="EMBL/GenBank/DDBJ databases">
        <authorList>
            <person name="Afonso C.L."/>
            <person name="Miller P.J."/>
            <person name="Scott M.A."/>
            <person name="Spackman E."/>
            <person name="Goraichik I."/>
            <person name="Dimitrov K.M."/>
            <person name="Suarez D.L."/>
            <person name="Swayne D.E."/>
        </authorList>
    </citation>
    <scope>NUCLEOTIDE SEQUENCE [LARGE SCALE GENOMIC DNA]</scope>
    <source>
        <strain evidence="3 4">DSM 12555</strain>
    </source>
</reference>
<evidence type="ECO:0000259" key="2">
    <source>
        <dbReference type="Pfam" id="PF02698"/>
    </source>
</evidence>
<keyword evidence="1" id="KW-1133">Transmembrane helix</keyword>
<gene>
    <name evidence="3" type="ORF">SAMN02745134_02823</name>
</gene>
<sequence length="198" mass="22990">MILLYILCLILLYFTTLYILICYNFKKAVYNNGQKRDVIIVLGYHAKKDGNASPILRERIKKAAKLYHNGIAKTIICSGAAVVNEHIEADIMAKALIELGIPNSSIICEKLSRNTYENLINSRKIMKSREWNTAVIVSSPWHLRKASTYAFNFHIDHTVEKSKFPHEYLIIGVIIIYLYYYTQMFINLLRYHKVKQQS</sequence>
<feature type="domain" description="DUF218" evidence="2">
    <location>
        <begin position="37"/>
        <end position="154"/>
    </location>
</feature>
<evidence type="ECO:0000313" key="3">
    <source>
        <dbReference type="EMBL" id="SMC26427.1"/>
    </source>
</evidence>
<dbReference type="InterPro" id="IPR051599">
    <property type="entry name" value="Cell_Envelope_Assoc"/>
</dbReference>
<keyword evidence="1" id="KW-0812">Transmembrane</keyword>
<protein>
    <submittedName>
        <fullName evidence="3">DUF218 domain-containing protein</fullName>
    </submittedName>
</protein>
<dbReference type="GO" id="GO:0043164">
    <property type="term" value="P:Gram-negative-bacterium-type cell wall biogenesis"/>
    <property type="evidence" value="ECO:0007669"/>
    <property type="project" value="TreeGrafter"/>
</dbReference>
<dbReference type="InterPro" id="IPR003848">
    <property type="entry name" value="DUF218"/>
</dbReference>
<dbReference type="EMBL" id="FWXH01000013">
    <property type="protein sequence ID" value="SMC26427.1"/>
    <property type="molecule type" value="Genomic_DNA"/>
</dbReference>
<dbReference type="RefSeq" id="WP_084116633.1">
    <property type="nucleotide sequence ID" value="NZ_FWXH01000013.1"/>
</dbReference>
<dbReference type="InterPro" id="IPR014729">
    <property type="entry name" value="Rossmann-like_a/b/a_fold"/>
</dbReference>
<keyword evidence="4" id="KW-1185">Reference proteome</keyword>
<name>A0A1W1XRB3_9CLOT</name>
<evidence type="ECO:0000256" key="1">
    <source>
        <dbReference type="SAM" id="Phobius"/>
    </source>
</evidence>
<evidence type="ECO:0000313" key="4">
    <source>
        <dbReference type="Proteomes" id="UP000192468"/>
    </source>
</evidence>
<dbReference type="Pfam" id="PF02698">
    <property type="entry name" value="DUF218"/>
    <property type="match status" value="1"/>
</dbReference>
<dbReference type="STRING" id="1121291.SAMN02745134_02823"/>
<dbReference type="AlphaFoldDB" id="A0A1W1XRB3"/>
<dbReference type="PANTHER" id="PTHR30336">
    <property type="entry name" value="INNER MEMBRANE PROTEIN, PROBABLE PERMEASE"/>
    <property type="match status" value="1"/>
</dbReference>
<dbReference type="Gene3D" id="3.40.50.620">
    <property type="entry name" value="HUPs"/>
    <property type="match status" value="1"/>
</dbReference>
<dbReference type="PANTHER" id="PTHR30336:SF4">
    <property type="entry name" value="ENVELOPE BIOGENESIS FACTOR ELYC"/>
    <property type="match status" value="1"/>
</dbReference>
<dbReference type="OrthoDB" id="9782395at2"/>
<feature type="transmembrane region" description="Helical" evidence="1">
    <location>
        <begin position="168"/>
        <end position="189"/>
    </location>
</feature>
<dbReference type="GO" id="GO:0005886">
    <property type="term" value="C:plasma membrane"/>
    <property type="evidence" value="ECO:0007669"/>
    <property type="project" value="TreeGrafter"/>
</dbReference>